<dbReference type="VEuPathDB" id="VectorBase:ACUA007522"/>
<reference evidence="1" key="2">
    <citation type="submission" date="2020-05" db="UniProtKB">
        <authorList>
            <consortium name="EnsemblMetazoa"/>
        </authorList>
    </citation>
    <scope>IDENTIFICATION</scope>
    <source>
        <strain evidence="1">A-37</strain>
    </source>
</reference>
<proteinExistence type="predicted"/>
<accession>A0A182M225</accession>
<organism evidence="1 2">
    <name type="scientific">Anopheles culicifacies</name>
    <dbReference type="NCBI Taxonomy" id="139723"/>
    <lineage>
        <taxon>Eukaryota</taxon>
        <taxon>Metazoa</taxon>
        <taxon>Ecdysozoa</taxon>
        <taxon>Arthropoda</taxon>
        <taxon>Hexapoda</taxon>
        <taxon>Insecta</taxon>
        <taxon>Pterygota</taxon>
        <taxon>Neoptera</taxon>
        <taxon>Endopterygota</taxon>
        <taxon>Diptera</taxon>
        <taxon>Nematocera</taxon>
        <taxon>Culicoidea</taxon>
        <taxon>Culicidae</taxon>
        <taxon>Anophelinae</taxon>
        <taxon>Anopheles</taxon>
        <taxon>culicifacies species complex</taxon>
    </lineage>
</organism>
<dbReference type="Proteomes" id="UP000075883">
    <property type="component" value="Unassembled WGS sequence"/>
</dbReference>
<dbReference type="EMBL" id="AXCM01010311">
    <property type="status" value="NOT_ANNOTATED_CDS"/>
    <property type="molecule type" value="Genomic_DNA"/>
</dbReference>
<evidence type="ECO:0000313" key="1">
    <source>
        <dbReference type="EnsemblMetazoa" id="ACUA007522-PA"/>
    </source>
</evidence>
<dbReference type="AlphaFoldDB" id="A0A182M225"/>
<name>A0A182M225_9DIPT</name>
<reference evidence="2" key="1">
    <citation type="submission" date="2013-09" db="EMBL/GenBank/DDBJ databases">
        <title>The Genome Sequence of Anopheles culicifacies species A.</title>
        <authorList>
            <consortium name="The Broad Institute Genomics Platform"/>
            <person name="Neafsey D.E."/>
            <person name="Besansky N."/>
            <person name="Howell P."/>
            <person name="Walton C."/>
            <person name="Young S.K."/>
            <person name="Zeng Q."/>
            <person name="Gargeya S."/>
            <person name="Fitzgerald M."/>
            <person name="Haas B."/>
            <person name="Abouelleil A."/>
            <person name="Allen A.W."/>
            <person name="Alvarado L."/>
            <person name="Arachchi H.M."/>
            <person name="Berlin A.M."/>
            <person name="Chapman S.B."/>
            <person name="Gainer-Dewar J."/>
            <person name="Goldberg J."/>
            <person name="Griggs A."/>
            <person name="Gujja S."/>
            <person name="Hansen M."/>
            <person name="Howarth C."/>
            <person name="Imamovic A."/>
            <person name="Ireland A."/>
            <person name="Larimer J."/>
            <person name="McCowan C."/>
            <person name="Murphy C."/>
            <person name="Pearson M."/>
            <person name="Poon T.W."/>
            <person name="Priest M."/>
            <person name="Roberts A."/>
            <person name="Saif S."/>
            <person name="Shea T."/>
            <person name="Sisk P."/>
            <person name="Sykes S."/>
            <person name="Wortman J."/>
            <person name="Nusbaum C."/>
            <person name="Birren B."/>
        </authorList>
    </citation>
    <scope>NUCLEOTIDE SEQUENCE [LARGE SCALE GENOMIC DNA]</scope>
    <source>
        <strain evidence="2">A-37</strain>
    </source>
</reference>
<keyword evidence="2" id="KW-1185">Reference proteome</keyword>
<sequence>MLVSDASSCKLWERLCRPEPDRDDGPRWPPPTPLSSPFSVPLLVARSVRYWLNISPVGLGRSLLLTTSSNASSFSVCSAPQIICSSSVTCKRSGKTVAVAFCDFCRIGWKLLEEDPNGGVDWAIGSCNSTVSFVPLANDVVFESLRFAVWLADASRSAVTSSLNISQCPKLSRSTDFSSSRLQYISTRPDMALSRSIGAVRSMAGFRSFTCPSSSISCSTVSVESCTFVRSISIGGDVASPLVDLWLLLADLPRPLLPPVPPIVEC</sequence>
<dbReference type="EnsemblMetazoa" id="ACUA007522-RA">
    <property type="protein sequence ID" value="ACUA007522-PA"/>
    <property type="gene ID" value="ACUA007522"/>
</dbReference>
<protein>
    <submittedName>
        <fullName evidence="1">Uncharacterized protein</fullName>
    </submittedName>
</protein>
<evidence type="ECO:0000313" key="2">
    <source>
        <dbReference type="Proteomes" id="UP000075883"/>
    </source>
</evidence>